<proteinExistence type="predicted"/>
<protein>
    <submittedName>
        <fullName evidence="1">Uncharacterized protein</fullName>
    </submittedName>
</protein>
<name>A0A1X7UM88_AMPQE</name>
<organism evidence="1">
    <name type="scientific">Amphimedon queenslandica</name>
    <name type="common">Sponge</name>
    <dbReference type="NCBI Taxonomy" id="400682"/>
    <lineage>
        <taxon>Eukaryota</taxon>
        <taxon>Metazoa</taxon>
        <taxon>Porifera</taxon>
        <taxon>Demospongiae</taxon>
        <taxon>Heteroscleromorpha</taxon>
        <taxon>Haplosclerida</taxon>
        <taxon>Niphatidae</taxon>
        <taxon>Amphimedon</taxon>
    </lineage>
</organism>
<dbReference type="EnsemblMetazoa" id="Aqu2.1.28883_001">
    <property type="protein sequence ID" value="Aqu2.1.28883_001"/>
    <property type="gene ID" value="Aqu2.1.28883"/>
</dbReference>
<reference evidence="1" key="1">
    <citation type="submission" date="2017-05" db="UniProtKB">
        <authorList>
            <consortium name="EnsemblMetazoa"/>
        </authorList>
    </citation>
    <scope>IDENTIFICATION</scope>
</reference>
<dbReference type="InParanoid" id="A0A1X7UM88"/>
<dbReference type="PANTHER" id="PTHR31912">
    <property type="entry name" value="IP13529P"/>
    <property type="match status" value="1"/>
</dbReference>
<dbReference type="PANTHER" id="PTHR31912:SF34">
    <property type="entry name" value="NOTOCHORD-RELATED PROTEIN"/>
    <property type="match status" value="1"/>
</dbReference>
<dbReference type="AlphaFoldDB" id="A0A1X7UM88"/>
<evidence type="ECO:0000313" key="1">
    <source>
        <dbReference type="EnsemblMetazoa" id="Aqu2.1.28883_001"/>
    </source>
</evidence>
<dbReference type="OrthoDB" id="5982971at2759"/>
<sequence length="162" mass="18616">MHNILEGCAPYMVKELVKSLISKRFVTLQELNDHISMFPYSPIDVRNKPIVISPATLNSTGHSMKQKAAQMWCLCCLLPLLIGDKIPESDLRWQNFLILLSIMDLIFAPKVSQDDISYLSILIQDHHSSFSQHYPSCNITPKLHYMVHYPTWISRCGPLSRF</sequence>
<accession>A0A1X7UM88</accession>